<gene>
    <name evidence="1" type="ORF">WYH_02420</name>
</gene>
<dbReference type="Proteomes" id="UP000034392">
    <property type="component" value="Chromosome"/>
</dbReference>
<name>A0A0F7KXD4_9SPHN</name>
<dbReference type="InterPro" id="IPR013024">
    <property type="entry name" value="GGCT-like"/>
</dbReference>
<sequence>MRLFVYGVLIRELAQGRAAELVAALEEGIPATARGTLYAVRGEGDGWYPIMLHDPEGGEIHGIVHEAGRVEWQAMDEFEDAHDGPDAEYNRREIPVMLPNGFSTMAYAYCYARDVPKDAEPIPHGDFGRWLRETGRGPITGR</sequence>
<dbReference type="STRING" id="1267766.WYH_02420"/>
<dbReference type="Gene3D" id="3.10.490.10">
    <property type="entry name" value="Gamma-glutamyl cyclotransferase-like"/>
    <property type="match status" value="1"/>
</dbReference>
<evidence type="ECO:0000313" key="1">
    <source>
        <dbReference type="EMBL" id="AKH43450.1"/>
    </source>
</evidence>
<reference evidence="1" key="1">
    <citation type="submission" date="2015-05" db="EMBL/GenBank/DDBJ databases">
        <title>The complete genome of Altererythrobacter atlanticus strain 26DY36.</title>
        <authorList>
            <person name="Wu Y.-H."/>
            <person name="Cheng H."/>
            <person name="Wu X.-W."/>
        </authorList>
    </citation>
    <scope>NUCLEOTIDE SEQUENCE [LARGE SCALE GENOMIC DNA]</scope>
    <source>
        <strain evidence="1">26DY36</strain>
    </source>
</reference>
<dbReference type="CDD" id="cd06661">
    <property type="entry name" value="GGCT_like"/>
    <property type="match status" value="1"/>
</dbReference>
<dbReference type="Pfam" id="PF06094">
    <property type="entry name" value="GGACT"/>
    <property type="match status" value="1"/>
</dbReference>
<organism evidence="1 2">
    <name type="scientific">Croceibacterium atlanticum</name>
    <dbReference type="NCBI Taxonomy" id="1267766"/>
    <lineage>
        <taxon>Bacteria</taxon>
        <taxon>Pseudomonadati</taxon>
        <taxon>Pseudomonadota</taxon>
        <taxon>Alphaproteobacteria</taxon>
        <taxon>Sphingomonadales</taxon>
        <taxon>Erythrobacteraceae</taxon>
        <taxon>Croceibacterium</taxon>
    </lineage>
</organism>
<protein>
    <submittedName>
        <fullName evidence="1">AIG2-like family protein</fullName>
    </submittedName>
</protein>
<evidence type="ECO:0000313" key="2">
    <source>
        <dbReference type="Proteomes" id="UP000034392"/>
    </source>
</evidence>
<dbReference type="PATRIC" id="fig|1267766.3.peg.2446"/>
<dbReference type="KEGG" id="aay:WYH_02420"/>
<dbReference type="EMBL" id="CP011452">
    <property type="protein sequence ID" value="AKH43450.1"/>
    <property type="molecule type" value="Genomic_DNA"/>
</dbReference>
<accession>A0A0F7KXD4</accession>
<dbReference type="InterPro" id="IPR036568">
    <property type="entry name" value="GGCT-like_sf"/>
</dbReference>
<keyword evidence="2" id="KW-1185">Reference proteome</keyword>
<dbReference type="AlphaFoldDB" id="A0A0F7KXD4"/>
<dbReference type="InterPro" id="IPR009288">
    <property type="entry name" value="AIG2-like_dom"/>
</dbReference>
<proteinExistence type="predicted"/>
<dbReference type="SUPFAM" id="SSF110857">
    <property type="entry name" value="Gamma-glutamyl cyclotransferase-like"/>
    <property type="match status" value="1"/>
</dbReference>
<dbReference type="RefSeq" id="WP_046904001.1">
    <property type="nucleotide sequence ID" value="NZ_CP011452.2"/>
</dbReference>
<dbReference type="OrthoDB" id="7432499at2"/>